<dbReference type="InterPro" id="IPR029098">
    <property type="entry name" value="Acetyltransf_C"/>
</dbReference>
<keyword evidence="1 8" id="KW-0963">Cytoplasm</keyword>
<comment type="subcellular location">
    <subcellularLocation>
        <location evidence="8">Cytoplasm</location>
    </subcellularLocation>
</comment>
<dbReference type="InterPro" id="IPR037157">
    <property type="entry name" value="Acetyltransf_C_sf"/>
</dbReference>
<dbReference type="GO" id="GO:0009245">
    <property type="term" value="P:lipid A biosynthetic process"/>
    <property type="evidence" value="ECO:0007669"/>
    <property type="project" value="UniProtKB-UniRule"/>
</dbReference>
<gene>
    <name evidence="8" type="primary">lpxA</name>
    <name evidence="10" type="ORF">SAMN05421720_11255</name>
</gene>
<dbReference type="UniPathway" id="UPA00359">
    <property type="reaction ID" value="UER00477"/>
</dbReference>
<comment type="function">
    <text evidence="8">Involved in the biosynthesis of lipid A, a phosphorylated glycolipid that anchors the lipopolysaccharide to the outer membrane of the cell.</text>
</comment>
<dbReference type="SUPFAM" id="SSF51161">
    <property type="entry name" value="Trimeric LpxA-like enzymes"/>
    <property type="match status" value="1"/>
</dbReference>
<evidence type="ECO:0000256" key="1">
    <source>
        <dbReference type="ARBA" id="ARBA00022490"/>
    </source>
</evidence>
<evidence type="ECO:0000313" key="10">
    <source>
        <dbReference type="EMBL" id="SDE78884.1"/>
    </source>
</evidence>
<protein>
    <recommendedName>
        <fullName evidence="8">Acyl-[acyl-carrier-protein]--UDP-N-acetylglucosamine O-acyltransferase</fullName>
        <shortName evidence="8">UDP-N-acetylglucosamine acyltransferase</shortName>
        <ecNumber evidence="8">2.3.1.129</ecNumber>
    </recommendedName>
</protein>
<dbReference type="NCBIfam" id="TIGR01852">
    <property type="entry name" value="lipid_A_lpxA"/>
    <property type="match status" value="1"/>
</dbReference>
<keyword evidence="4 8" id="KW-0808">Transferase</keyword>
<dbReference type="InterPro" id="IPR011004">
    <property type="entry name" value="Trimer_LpxA-like_sf"/>
</dbReference>
<comment type="catalytic activity">
    <reaction evidence="8">
        <text>a (3R)-hydroxyacyl-[ACP] + UDP-N-acetyl-alpha-D-glucosamine = a UDP-3-O-[(3R)-3-hydroxyacyl]-N-acetyl-alpha-D-glucosamine + holo-[ACP]</text>
        <dbReference type="Rhea" id="RHEA:67812"/>
        <dbReference type="Rhea" id="RHEA-COMP:9685"/>
        <dbReference type="Rhea" id="RHEA-COMP:9945"/>
        <dbReference type="ChEBI" id="CHEBI:57705"/>
        <dbReference type="ChEBI" id="CHEBI:64479"/>
        <dbReference type="ChEBI" id="CHEBI:78827"/>
        <dbReference type="ChEBI" id="CHEBI:173225"/>
        <dbReference type="EC" id="2.3.1.129"/>
    </reaction>
</comment>
<keyword evidence="5 8" id="KW-0677">Repeat</keyword>
<dbReference type="RefSeq" id="WP_092787455.1">
    <property type="nucleotide sequence ID" value="NZ_FNAP01000012.1"/>
</dbReference>
<dbReference type="HAMAP" id="MF_00387">
    <property type="entry name" value="LpxA"/>
    <property type="match status" value="1"/>
</dbReference>
<dbReference type="NCBIfam" id="NF003657">
    <property type="entry name" value="PRK05289.1"/>
    <property type="match status" value="1"/>
</dbReference>
<dbReference type="Pfam" id="PF13720">
    <property type="entry name" value="Acetyltransf_11"/>
    <property type="match status" value="1"/>
</dbReference>
<dbReference type="PIRSF" id="PIRSF000456">
    <property type="entry name" value="UDP-GlcNAc_acltr"/>
    <property type="match status" value="1"/>
</dbReference>
<dbReference type="AlphaFoldDB" id="A0A1G7FSM7"/>
<evidence type="ECO:0000313" key="11">
    <source>
        <dbReference type="Proteomes" id="UP000199412"/>
    </source>
</evidence>
<dbReference type="OrthoDB" id="9807278at2"/>
<evidence type="ECO:0000259" key="9">
    <source>
        <dbReference type="Pfam" id="PF13720"/>
    </source>
</evidence>
<dbReference type="EC" id="2.3.1.129" evidence="8"/>
<dbReference type="PROSITE" id="PS00101">
    <property type="entry name" value="HEXAPEP_TRANSFERASES"/>
    <property type="match status" value="2"/>
</dbReference>
<keyword evidence="2 8" id="KW-0444">Lipid biosynthesis</keyword>
<accession>A0A1G7FSM7</accession>
<dbReference type="CDD" id="cd03351">
    <property type="entry name" value="LbH_UDP-GlcNAc_AT"/>
    <property type="match status" value="1"/>
</dbReference>
<keyword evidence="11" id="KW-1185">Reference proteome</keyword>
<dbReference type="Gene3D" id="1.20.1180.10">
    <property type="entry name" value="Udp N-acetylglucosamine O-acyltransferase, C-terminal domain"/>
    <property type="match status" value="1"/>
</dbReference>
<dbReference type="GO" id="GO:0008780">
    <property type="term" value="F:acyl-[acyl-carrier-protein]-UDP-N-acetylglucosamine O-acyltransferase activity"/>
    <property type="evidence" value="ECO:0007669"/>
    <property type="project" value="UniProtKB-UniRule"/>
</dbReference>
<comment type="similarity">
    <text evidence="8">Belongs to the transferase hexapeptide repeat family. LpxA subfamily.</text>
</comment>
<dbReference type="Gene3D" id="2.160.10.10">
    <property type="entry name" value="Hexapeptide repeat proteins"/>
    <property type="match status" value="1"/>
</dbReference>
<evidence type="ECO:0000256" key="6">
    <source>
        <dbReference type="ARBA" id="ARBA00023098"/>
    </source>
</evidence>
<name>A0A1G7FSM7_9PROT</name>
<dbReference type="PANTHER" id="PTHR43480">
    <property type="entry name" value="ACYL-[ACYL-CARRIER-PROTEIN]--UDP-N-ACETYLGLUCOSAMINE O-ACYLTRANSFERASE"/>
    <property type="match status" value="1"/>
</dbReference>
<dbReference type="InterPro" id="IPR018357">
    <property type="entry name" value="Hexapep_transf_CS"/>
</dbReference>
<evidence type="ECO:0000256" key="2">
    <source>
        <dbReference type="ARBA" id="ARBA00022516"/>
    </source>
</evidence>
<comment type="subunit">
    <text evidence="8">Homotrimer.</text>
</comment>
<evidence type="ECO:0000256" key="4">
    <source>
        <dbReference type="ARBA" id="ARBA00022679"/>
    </source>
</evidence>
<evidence type="ECO:0000256" key="5">
    <source>
        <dbReference type="ARBA" id="ARBA00022737"/>
    </source>
</evidence>
<keyword evidence="6 8" id="KW-0443">Lipid metabolism</keyword>
<proteinExistence type="inferred from homology"/>
<feature type="domain" description="UDP N-acetylglucosamine O-acyltransferase C-terminal" evidence="9">
    <location>
        <begin position="176"/>
        <end position="258"/>
    </location>
</feature>
<evidence type="ECO:0000256" key="8">
    <source>
        <dbReference type="HAMAP-Rule" id="MF_00387"/>
    </source>
</evidence>
<sequence>MPSVHPSAIVDPAANLADDVTVGPFCTVGAEVTLEAGVTLLSHVVVDGRTRVGSGTRIYPFATVGLPPQDLKFKGEKTDLVIGANNVVREHVTMNPGTEGGGGLTRIGDGGLFMVGCHVAHDCHIGDGVILANNVLLAGHIHIDDHAILGGGSAVHQFVRIGKHAMVGGVSGVETDVIPFGSVMGNRARLHGLNLIGLKRRGFSREEIQALRSAYRMLFEEDGVIADRAEEVAASFDGVAPVMEVLAFIRGKSDRGLCGPAHPGTELA</sequence>
<reference evidence="10 11" key="1">
    <citation type="submission" date="2016-10" db="EMBL/GenBank/DDBJ databases">
        <authorList>
            <person name="de Groot N.N."/>
        </authorList>
    </citation>
    <scope>NUCLEOTIDE SEQUENCE [LARGE SCALE GENOMIC DNA]</scope>
    <source>
        <strain evidence="10 11">ATCC 700224</strain>
    </source>
</reference>
<dbReference type="PANTHER" id="PTHR43480:SF1">
    <property type="entry name" value="ACYL-[ACYL-CARRIER-PROTEIN]--UDP-N-ACETYLGLUCOSAMINE O-ACYLTRANSFERASE, MITOCHONDRIAL-RELATED"/>
    <property type="match status" value="1"/>
</dbReference>
<organism evidence="10 11">
    <name type="scientific">Rhodospira trueperi</name>
    <dbReference type="NCBI Taxonomy" id="69960"/>
    <lineage>
        <taxon>Bacteria</taxon>
        <taxon>Pseudomonadati</taxon>
        <taxon>Pseudomonadota</taxon>
        <taxon>Alphaproteobacteria</taxon>
        <taxon>Rhodospirillales</taxon>
        <taxon>Rhodospirillaceae</taxon>
        <taxon>Rhodospira</taxon>
    </lineage>
</organism>
<dbReference type="GO" id="GO:0016020">
    <property type="term" value="C:membrane"/>
    <property type="evidence" value="ECO:0007669"/>
    <property type="project" value="GOC"/>
</dbReference>
<keyword evidence="3 8" id="KW-0441">Lipid A biosynthesis</keyword>
<dbReference type="GO" id="GO:0005737">
    <property type="term" value="C:cytoplasm"/>
    <property type="evidence" value="ECO:0007669"/>
    <property type="project" value="UniProtKB-SubCell"/>
</dbReference>
<evidence type="ECO:0000256" key="7">
    <source>
        <dbReference type="ARBA" id="ARBA00023315"/>
    </source>
</evidence>
<dbReference type="EMBL" id="FNAP01000012">
    <property type="protein sequence ID" value="SDE78884.1"/>
    <property type="molecule type" value="Genomic_DNA"/>
</dbReference>
<evidence type="ECO:0000256" key="3">
    <source>
        <dbReference type="ARBA" id="ARBA00022556"/>
    </source>
</evidence>
<comment type="pathway">
    <text evidence="8">Glycolipid biosynthesis; lipid IV(A) biosynthesis; lipid IV(A) from (3R)-3-hydroxytetradecanoyl-[acyl-carrier-protein] and UDP-N-acetyl-alpha-D-glucosamine: step 1/6.</text>
</comment>
<dbReference type="InterPro" id="IPR010137">
    <property type="entry name" value="Lipid_A_LpxA"/>
</dbReference>
<dbReference type="Proteomes" id="UP000199412">
    <property type="component" value="Unassembled WGS sequence"/>
</dbReference>
<keyword evidence="7 8" id="KW-0012">Acyltransferase</keyword>
<dbReference type="STRING" id="69960.SAMN05421720_11255"/>